<dbReference type="OrthoDB" id="3405355at2"/>
<protein>
    <recommendedName>
        <fullName evidence="4">Lasso RiPP family leader peptide-containing protein</fullName>
    </recommendedName>
</protein>
<feature type="compositionally biased region" description="Gly residues" evidence="1">
    <location>
        <begin position="37"/>
        <end position="54"/>
    </location>
</feature>
<dbReference type="Proteomes" id="UP000198797">
    <property type="component" value="Unassembled WGS sequence"/>
</dbReference>
<gene>
    <name evidence="2" type="ORF">GA0070216_104176</name>
</gene>
<feature type="region of interest" description="Disordered" evidence="1">
    <location>
        <begin position="1"/>
        <end position="54"/>
    </location>
</feature>
<reference evidence="3" key="1">
    <citation type="submission" date="2016-06" db="EMBL/GenBank/DDBJ databases">
        <authorList>
            <person name="Varghese N."/>
            <person name="Submissions Spin"/>
        </authorList>
    </citation>
    <scope>NUCLEOTIDE SEQUENCE [LARGE SCALE GENOMIC DNA]</scope>
    <source>
        <strain evidence="3">DSM 44100</strain>
    </source>
</reference>
<dbReference type="STRING" id="121616.GA0070216_104176"/>
<name>A0A1C4X6P8_9ACTN</name>
<feature type="compositionally biased region" description="Pro residues" evidence="1">
    <location>
        <begin position="11"/>
        <end position="20"/>
    </location>
</feature>
<evidence type="ECO:0000313" key="2">
    <source>
        <dbReference type="EMBL" id="SCF04125.1"/>
    </source>
</evidence>
<evidence type="ECO:0000256" key="1">
    <source>
        <dbReference type="SAM" id="MobiDB-lite"/>
    </source>
</evidence>
<organism evidence="2 3">
    <name type="scientific">Micromonospora matsumotoense</name>
    <dbReference type="NCBI Taxonomy" id="121616"/>
    <lineage>
        <taxon>Bacteria</taxon>
        <taxon>Bacillati</taxon>
        <taxon>Actinomycetota</taxon>
        <taxon>Actinomycetes</taxon>
        <taxon>Micromonosporales</taxon>
        <taxon>Micromonosporaceae</taxon>
        <taxon>Micromonospora</taxon>
    </lineage>
</organism>
<evidence type="ECO:0008006" key="4">
    <source>
        <dbReference type="Google" id="ProtNLM"/>
    </source>
</evidence>
<proteinExistence type="predicted"/>
<accession>A0A1C4X6P8</accession>
<dbReference type="NCBIfam" id="NF033521">
    <property type="entry name" value="lasso_leader_L3"/>
    <property type="match status" value="1"/>
</dbReference>
<evidence type="ECO:0000313" key="3">
    <source>
        <dbReference type="Proteomes" id="UP000198797"/>
    </source>
</evidence>
<dbReference type="RefSeq" id="WP_141723044.1">
    <property type="nucleotide sequence ID" value="NZ_CP192025.1"/>
</dbReference>
<keyword evidence="3" id="KW-1185">Reference proteome</keyword>
<dbReference type="EMBL" id="FMCU01000004">
    <property type="protein sequence ID" value="SCF04125.1"/>
    <property type="molecule type" value="Genomic_DNA"/>
</dbReference>
<sequence length="54" mass="5407">MDSLRDLDGTPTPPDAPGYRPPTVTRLGTLAELTQGGTVGPDDGLGGNGDASLL</sequence>
<dbReference type="AlphaFoldDB" id="A0A1C4X6P8"/>